<name>A0A8S5LAZ5_9CAUD</name>
<reference evidence="1" key="1">
    <citation type="journal article" date="2021" name="Proc. Natl. Acad. Sci. U.S.A.">
        <title>A Catalog of Tens of Thousands of Viruses from Human Metagenomes Reveals Hidden Associations with Chronic Diseases.</title>
        <authorList>
            <person name="Tisza M.J."/>
            <person name="Buck C.B."/>
        </authorList>
    </citation>
    <scope>NUCLEOTIDE SEQUENCE</scope>
    <source>
        <strain evidence="1">CtBev14</strain>
    </source>
</reference>
<proteinExistence type="predicted"/>
<dbReference type="EMBL" id="BK014667">
    <property type="protein sequence ID" value="DAD67105.1"/>
    <property type="molecule type" value="Genomic_DNA"/>
</dbReference>
<protein>
    <submittedName>
        <fullName evidence="1">Uncharacterized protein</fullName>
    </submittedName>
</protein>
<sequence>MEFFKFKDAIRSWSNWVLAGITVSPVLNETVQPIANLLPESWKPWFITGLGVVGLIVRQIKQK</sequence>
<evidence type="ECO:0000313" key="1">
    <source>
        <dbReference type="EMBL" id="DAD67105.1"/>
    </source>
</evidence>
<organism evidence="1">
    <name type="scientific">Podoviridae sp. ctBev14</name>
    <dbReference type="NCBI Taxonomy" id="2823556"/>
    <lineage>
        <taxon>Viruses</taxon>
        <taxon>Duplodnaviria</taxon>
        <taxon>Heunggongvirae</taxon>
        <taxon>Uroviricota</taxon>
        <taxon>Caudoviricetes</taxon>
    </lineage>
</organism>
<accession>A0A8S5LAZ5</accession>
<dbReference type="InterPro" id="IPR057700">
    <property type="entry name" value="DUF7940"/>
</dbReference>
<dbReference type="Pfam" id="PF25612">
    <property type="entry name" value="DUF7940"/>
    <property type="match status" value="1"/>
</dbReference>